<evidence type="ECO:0000313" key="2">
    <source>
        <dbReference type="EMBL" id="KAF3689527.1"/>
    </source>
</evidence>
<reference evidence="3" key="2">
    <citation type="submission" date="2019-02" db="EMBL/GenBank/DDBJ databases">
        <title>Opniocepnalus argus Var Kimnra genome.</title>
        <authorList>
            <person name="Zhou C."/>
            <person name="Xiao S."/>
        </authorList>
    </citation>
    <scope>NUCLEOTIDE SEQUENCE [LARGE SCALE GENOMIC DNA]</scope>
</reference>
<proteinExistence type="predicted"/>
<feature type="compositionally biased region" description="Polar residues" evidence="1">
    <location>
        <begin position="37"/>
        <end position="50"/>
    </location>
</feature>
<feature type="compositionally biased region" description="Polar residues" evidence="1">
    <location>
        <begin position="1"/>
        <end position="10"/>
    </location>
</feature>
<organism evidence="2 3">
    <name type="scientific">Channa argus</name>
    <name type="common">Northern snakehead</name>
    <name type="synonym">Ophicephalus argus</name>
    <dbReference type="NCBI Taxonomy" id="215402"/>
    <lineage>
        <taxon>Eukaryota</taxon>
        <taxon>Metazoa</taxon>
        <taxon>Chordata</taxon>
        <taxon>Craniata</taxon>
        <taxon>Vertebrata</taxon>
        <taxon>Euteleostomi</taxon>
        <taxon>Actinopterygii</taxon>
        <taxon>Neopterygii</taxon>
        <taxon>Teleostei</taxon>
        <taxon>Neoteleostei</taxon>
        <taxon>Acanthomorphata</taxon>
        <taxon>Anabantaria</taxon>
        <taxon>Anabantiformes</taxon>
        <taxon>Channoidei</taxon>
        <taxon>Channidae</taxon>
        <taxon>Channa</taxon>
    </lineage>
</organism>
<dbReference type="Proteomes" id="UP000503349">
    <property type="component" value="Chromosome 5"/>
</dbReference>
<protein>
    <submittedName>
        <fullName evidence="2">Uncharacterized protein</fullName>
    </submittedName>
</protein>
<dbReference type="AlphaFoldDB" id="A0A6G1PH12"/>
<sequence length="50" mass="5520">MNSVSTQNPPALQFRPNDNKCNKSRAQYAQPRGATTAIYSSSHSPVRTIQ</sequence>
<dbReference type="EMBL" id="CM015716">
    <property type="protein sequence ID" value="KAF3689527.1"/>
    <property type="molecule type" value="Genomic_DNA"/>
</dbReference>
<accession>A0A6G1PH12</accession>
<evidence type="ECO:0000256" key="1">
    <source>
        <dbReference type="SAM" id="MobiDB-lite"/>
    </source>
</evidence>
<gene>
    <name evidence="2" type="ORF">EXN66_Car005199</name>
</gene>
<feature type="region of interest" description="Disordered" evidence="1">
    <location>
        <begin position="1"/>
        <end position="50"/>
    </location>
</feature>
<reference evidence="2 3" key="1">
    <citation type="submission" date="2019-02" db="EMBL/GenBank/DDBJ databases">
        <title>Opniocepnalus argus genome.</title>
        <authorList>
            <person name="Zhou C."/>
            <person name="Xiao S."/>
        </authorList>
    </citation>
    <scope>NUCLEOTIDE SEQUENCE [LARGE SCALE GENOMIC DNA]</scope>
    <source>
        <strain evidence="2">OARG1902GOOAL</strain>
        <tissue evidence="2">Muscle</tissue>
    </source>
</reference>
<evidence type="ECO:0000313" key="3">
    <source>
        <dbReference type="Proteomes" id="UP000503349"/>
    </source>
</evidence>
<name>A0A6G1PH12_CHAAH</name>
<keyword evidence="3" id="KW-1185">Reference proteome</keyword>